<keyword evidence="8" id="KW-1185">Reference proteome</keyword>
<evidence type="ECO:0000256" key="1">
    <source>
        <dbReference type="ARBA" id="ARBA00022723"/>
    </source>
</evidence>
<dbReference type="SUPFAM" id="SSF49764">
    <property type="entry name" value="HSP20-like chaperones"/>
    <property type="match status" value="1"/>
</dbReference>
<dbReference type="Gene3D" id="2.60.40.790">
    <property type="match status" value="1"/>
</dbReference>
<keyword evidence="3" id="KW-0862">Zinc</keyword>
<dbReference type="Pfam" id="PF04968">
    <property type="entry name" value="CHORD"/>
    <property type="match status" value="2"/>
</dbReference>
<accession>A0A0F4ZA81</accession>
<dbReference type="Gene3D" id="4.10.1130.20">
    <property type="match status" value="2"/>
</dbReference>
<dbReference type="Proteomes" id="UP000033483">
    <property type="component" value="Unassembled WGS sequence"/>
</dbReference>
<dbReference type="PANTHER" id="PTHR46983">
    <property type="entry name" value="CYSTEINE AND HISTIDINE-RICH DOMAIN-CONTAINING PROTEIN 1"/>
    <property type="match status" value="1"/>
</dbReference>
<dbReference type="GO" id="GO:0046872">
    <property type="term" value="F:metal ion binding"/>
    <property type="evidence" value="ECO:0007669"/>
    <property type="project" value="UniProtKB-KW"/>
</dbReference>
<proteinExistence type="predicted"/>
<dbReference type="EMBL" id="LAEV01001983">
    <property type="protein sequence ID" value="KKA26758.1"/>
    <property type="molecule type" value="Genomic_DNA"/>
</dbReference>
<dbReference type="AlphaFoldDB" id="A0A0F4ZA81"/>
<dbReference type="InterPro" id="IPR007051">
    <property type="entry name" value="CHORD_dom"/>
</dbReference>
<evidence type="ECO:0000256" key="4">
    <source>
        <dbReference type="SAM" id="MobiDB-lite"/>
    </source>
</evidence>
<reference evidence="7 8" key="1">
    <citation type="submission" date="2015-03" db="EMBL/GenBank/DDBJ databases">
        <authorList>
            <person name="Radwan O."/>
            <person name="Al-Naeli F.A."/>
            <person name="Rendon G.A."/>
            <person name="Fields C."/>
        </authorList>
    </citation>
    <scope>NUCLEOTIDE SEQUENCE [LARGE SCALE GENOMIC DNA]</scope>
    <source>
        <strain evidence="7">CR-DP1</strain>
    </source>
</reference>
<keyword evidence="1" id="KW-0479">Metal-binding</keyword>
<keyword evidence="2" id="KW-0677">Repeat</keyword>
<comment type="caution">
    <text evidence="7">The sequence shown here is derived from an EMBL/GenBank/DDBJ whole genome shotgun (WGS) entry which is preliminary data.</text>
</comment>
<dbReference type="CDD" id="cd06466">
    <property type="entry name" value="p23_CS_SGT1_like"/>
    <property type="match status" value="1"/>
</dbReference>
<dbReference type="InterPro" id="IPR007052">
    <property type="entry name" value="CS_dom"/>
</dbReference>
<evidence type="ECO:0000259" key="6">
    <source>
        <dbReference type="PROSITE" id="PS51401"/>
    </source>
</evidence>
<feature type="domain" description="CS" evidence="5">
    <location>
        <begin position="214"/>
        <end position="305"/>
    </location>
</feature>
<dbReference type="PROSITE" id="PS51203">
    <property type="entry name" value="CS"/>
    <property type="match status" value="1"/>
</dbReference>
<organism evidence="7 8">
    <name type="scientific">Thielaviopsis punctulata</name>
    <dbReference type="NCBI Taxonomy" id="72032"/>
    <lineage>
        <taxon>Eukaryota</taxon>
        <taxon>Fungi</taxon>
        <taxon>Dikarya</taxon>
        <taxon>Ascomycota</taxon>
        <taxon>Pezizomycotina</taxon>
        <taxon>Sordariomycetes</taxon>
        <taxon>Hypocreomycetidae</taxon>
        <taxon>Microascales</taxon>
        <taxon>Ceratocystidaceae</taxon>
        <taxon>Thielaviopsis</taxon>
    </lineage>
</organism>
<evidence type="ECO:0000259" key="5">
    <source>
        <dbReference type="PROSITE" id="PS51203"/>
    </source>
</evidence>
<dbReference type="OrthoDB" id="1898560at2759"/>
<dbReference type="PROSITE" id="PS51401">
    <property type="entry name" value="CHORD"/>
    <property type="match status" value="2"/>
</dbReference>
<evidence type="ECO:0000256" key="3">
    <source>
        <dbReference type="ARBA" id="ARBA00022833"/>
    </source>
</evidence>
<protein>
    <recommendedName>
        <fullName evidence="9">CHORD domain-containing protein</fullName>
    </recommendedName>
</protein>
<dbReference type="InterPro" id="IPR008978">
    <property type="entry name" value="HSP20-like_chaperone"/>
</dbReference>
<feature type="domain" description="CHORD" evidence="6">
    <location>
        <begin position="133"/>
        <end position="194"/>
    </location>
</feature>
<evidence type="ECO:0008006" key="9">
    <source>
        <dbReference type="Google" id="ProtNLM"/>
    </source>
</evidence>
<evidence type="ECO:0000256" key="2">
    <source>
        <dbReference type="ARBA" id="ARBA00022737"/>
    </source>
</evidence>
<name>A0A0F4ZA81_9PEZI</name>
<evidence type="ECO:0000313" key="7">
    <source>
        <dbReference type="EMBL" id="KKA26758.1"/>
    </source>
</evidence>
<gene>
    <name evidence="7" type="ORF">TD95_000869</name>
</gene>
<dbReference type="InterPro" id="IPR039790">
    <property type="entry name" value="CHRD1"/>
</dbReference>
<dbReference type="PANTHER" id="PTHR46983:SF3">
    <property type="entry name" value="CHPADIPLOID STATE MAINTENANCE PROTEIN CHPA"/>
    <property type="match status" value="1"/>
</dbReference>
<sequence length="325" mass="35284">MAQKCVRQGCGKNYTDADETCVYHPGPPVFHEGQKGWKCCKPRVLTFDEFLTIPPCTEGKHSTTEAPAKLEQAAPINEEELNQKISNLNAAAAEAVPDRKPIAAAQATPAPPPAAPESEDDDESIAIPDGKTCRRRACGASYKAGASRDGENCVHHPGLPIFHEGSKGYSCCKRRVLEFDEFMKIEGCTTKGRHLFVGSGSKDKKAADGAEEVLDTVRRDFYQTVNTVIASFFLKKIVKDKSTVEFTDTEIKLDLVTSDPTPKRFTKTLGTFGPIDVTKSAFKILGTKLEVTLAKADGASWPVLSNEDAHTGEILQVGRAGRLQT</sequence>
<evidence type="ECO:0000313" key="8">
    <source>
        <dbReference type="Proteomes" id="UP000033483"/>
    </source>
</evidence>
<dbReference type="Pfam" id="PF04969">
    <property type="entry name" value="CS"/>
    <property type="match status" value="1"/>
</dbReference>
<feature type="domain" description="CHORD" evidence="6">
    <location>
        <begin position="5"/>
        <end position="61"/>
    </location>
</feature>
<feature type="region of interest" description="Disordered" evidence="4">
    <location>
        <begin position="104"/>
        <end position="127"/>
    </location>
</feature>